<dbReference type="InterPro" id="IPR005845">
    <property type="entry name" value="A-D-PHexomutase_a/b/a-II"/>
</dbReference>
<dbReference type="Pfam" id="PF00483">
    <property type="entry name" value="NTP_transferase"/>
    <property type="match status" value="1"/>
</dbReference>
<feature type="domain" description="Alpha-D-phosphohexomutase alpha/beta/alpha" evidence="7">
    <location>
        <begin position="649"/>
        <end position="749"/>
    </location>
</feature>
<dbReference type="Gene3D" id="3.40.120.10">
    <property type="entry name" value="Alpha-D-Glucose-1,6-Bisphosphate, subunit A, domain 3"/>
    <property type="match status" value="3"/>
</dbReference>
<dbReference type="SUPFAM" id="SSF51161">
    <property type="entry name" value="Trimeric LpxA-like enzymes"/>
    <property type="match status" value="1"/>
</dbReference>
<dbReference type="AlphaFoldDB" id="A0A2N3G892"/>
<protein>
    <submittedName>
        <fullName evidence="9">Mannose-1-phosphate guanyltransferase</fullName>
    </submittedName>
</protein>
<dbReference type="Pfam" id="PF25087">
    <property type="entry name" value="GMPPB_C"/>
    <property type="match status" value="1"/>
</dbReference>
<dbReference type="InterPro" id="IPR016055">
    <property type="entry name" value="A-D-PHexomutase_a/b/a-I/II/III"/>
</dbReference>
<feature type="domain" description="Alpha-D-phosphohexomutase alpha/beta/alpha" evidence="5">
    <location>
        <begin position="390"/>
        <end position="521"/>
    </location>
</feature>
<evidence type="ECO:0000313" key="9">
    <source>
        <dbReference type="EMBL" id="PKQ28931.1"/>
    </source>
</evidence>
<dbReference type="Pfam" id="PF02880">
    <property type="entry name" value="PGM_PMM_III"/>
    <property type="match status" value="1"/>
</dbReference>
<comment type="caution">
    <text evidence="9">The sequence shown here is derived from an EMBL/GenBank/DDBJ whole genome shotgun (WGS) entry which is preliminary data.</text>
</comment>
<dbReference type="InterPro" id="IPR029044">
    <property type="entry name" value="Nucleotide-diphossugar_trans"/>
</dbReference>
<keyword evidence="3" id="KW-0597">Phosphoprotein</keyword>
<dbReference type="Gene3D" id="2.160.10.10">
    <property type="entry name" value="Hexapeptide repeat proteins"/>
    <property type="match status" value="1"/>
</dbReference>
<dbReference type="Proteomes" id="UP000233654">
    <property type="component" value="Unassembled WGS sequence"/>
</dbReference>
<evidence type="ECO:0000259" key="4">
    <source>
        <dbReference type="Pfam" id="PF00483"/>
    </source>
</evidence>
<evidence type="ECO:0000259" key="8">
    <source>
        <dbReference type="Pfam" id="PF25087"/>
    </source>
</evidence>
<feature type="domain" description="Alpha-D-phosphohexomutase alpha/beta/alpha" evidence="6">
    <location>
        <begin position="539"/>
        <end position="640"/>
    </location>
</feature>
<accession>A0A2N3G892</accession>
<dbReference type="InterPro" id="IPR050486">
    <property type="entry name" value="Mannose-1P_guanyltransferase"/>
</dbReference>
<dbReference type="InterPro" id="IPR005846">
    <property type="entry name" value="A-D-PHexomutase_a/b/a-III"/>
</dbReference>
<feature type="domain" description="Nucleotidyl transferase" evidence="4">
    <location>
        <begin position="11"/>
        <end position="241"/>
    </location>
</feature>
<evidence type="ECO:0000313" key="10">
    <source>
        <dbReference type="Proteomes" id="UP000233654"/>
    </source>
</evidence>
<dbReference type="SUPFAM" id="SSF53448">
    <property type="entry name" value="Nucleotide-diphospho-sugar transferases"/>
    <property type="match status" value="1"/>
</dbReference>
<evidence type="ECO:0000259" key="7">
    <source>
        <dbReference type="Pfam" id="PF02880"/>
    </source>
</evidence>
<dbReference type="InterPro" id="IPR056729">
    <property type="entry name" value="GMPPB_C"/>
</dbReference>
<dbReference type="SUPFAM" id="SSF55957">
    <property type="entry name" value="Phosphoglucomutase, C-terminal domain"/>
    <property type="match status" value="1"/>
</dbReference>
<comment type="similarity">
    <text evidence="1">Belongs to the transferase hexapeptide repeat family.</text>
</comment>
<evidence type="ECO:0000259" key="5">
    <source>
        <dbReference type="Pfam" id="PF02878"/>
    </source>
</evidence>
<dbReference type="PANTHER" id="PTHR22572">
    <property type="entry name" value="SUGAR-1-PHOSPHATE GUANYL TRANSFERASE"/>
    <property type="match status" value="1"/>
</dbReference>
<evidence type="ECO:0000256" key="3">
    <source>
        <dbReference type="ARBA" id="ARBA00022553"/>
    </source>
</evidence>
<dbReference type="CDD" id="cd04181">
    <property type="entry name" value="NTP_transferase"/>
    <property type="match status" value="1"/>
</dbReference>
<reference evidence="9 10" key="1">
    <citation type="journal article" date="2017" name="ISME J.">
        <title>Potential for microbial H2 and metal transformations associated with novel bacteria and archaea in deep terrestrial subsurface sediments.</title>
        <authorList>
            <person name="Hernsdorf A.W."/>
            <person name="Amano Y."/>
            <person name="Miyakawa K."/>
            <person name="Ise K."/>
            <person name="Suzuki Y."/>
            <person name="Anantharaman K."/>
            <person name="Probst A."/>
            <person name="Burstein D."/>
            <person name="Thomas B.C."/>
            <person name="Banfield J.F."/>
        </authorList>
    </citation>
    <scope>NUCLEOTIDE SEQUENCE [LARGE SCALE GENOMIC DNA]</scope>
    <source>
        <strain evidence="9">HGW-Actinobacteria-3</strain>
    </source>
</reference>
<gene>
    <name evidence="9" type="ORF">CVT63_00370</name>
</gene>
<dbReference type="InterPro" id="IPR005844">
    <property type="entry name" value="A-D-PHexomutase_a/b/a-I"/>
</dbReference>
<comment type="similarity">
    <text evidence="2">Belongs to the phosphohexose mutase family.</text>
</comment>
<evidence type="ECO:0000259" key="6">
    <source>
        <dbReference type="Pfam" id="PF02879"/>
    </source>
</evidence>
<dbReference type="InterPro" id="IPR011004">
    <property type="entry name" value="Trimer_LpxA-like_sf"/>
</dbReference>
<dbReference type="Gene3D" id="3.30.310.50">
    <property type="entry name" value="Alpha-D-phosphohexomutase, C-terminal domain"/>
    <property type="match status" value="1"/>
</dbReference>
<dbReference type="InterPro" id="IPR005835">
    <property type="entry name" value="NTP_transferase_dom"/>
</dbReference>
<proteinExistence type="inferred from homology"/>
<dbReference type="InterPro" id="IPR036900">
    <property type="entry name" value="A-D-PHexomutase_C_sf"/>
</dbReference>
<dbReference type="Pfam" id="PF02879">
    <property type="entry name" value="PGM_PMM_II"/>
    <property type="match status" value="1"/>
</dbReference>
<dbReference type="GO" id="GO:0016740">
    <property type="term" value="F:transferase activity"/>
    <property type="evidence" value="ECO:0007669"/>
    <property type="project" value="UniProtKB-KW"/>
</dbReference>
<dbReference type="EMBL" id="PHEX01000002">
    <property type="protein sequence ID" value="PKQ28931.1"/>
    <property type="molecule type" value="Genomic_DNA"/>
</dbReference>
<keyword evidence="9" id="KW-0808">Transferase</keyword>
<organism evidence="9 10">
    <name type="scientific">Candidatus Anoxymicrobium japonicum</name>
    <dbReference type="NCBI Taxonomy" id="2013648"/>
    <lineage>
        <taxon>Bacteria</taxon>
        <taxon>Bacillati</taxon>
        <taxon>Actinomycetota</taxon>
        <taxon>Candidatus Geothermincolia</taxon>
        <taxon>Candidatus Geothermincolales</taxon>
        <taxon>Candidatus Anoxymicrobiaceae</taxon>
        <taxon>Candidatus Anoxymicrobium</taxon>
    </lineage>
</organism>
<name>A0A2N3G892_9ACTN</name>
<evidence type="ECO:0000256" key="2">
    <source>
        <dbReference type="ARBA" id="ARBA00010231"/>
    </source>
</evidence>
<dbReference type="Gene3D" id="3.90.550.10">
    <property type="entry name" value="Spore Coat Polysaccharide Biosynthesis Protein SpsA, Chain A"/>
    <property type="match status" value="1"/>
</dbReference>
<dbReference type="GO" id="GO:0016868">
    <property type="term" value="F:intramolecular phosphotransferase activity"/>
    <property type="evidence" value="ECO:0007669"/>
    <property type="project" value="InterPro"/>
</dbReference>
<dbReference type="Pfam" id="PF02878">
    <property type="entry name" value="PGM_PMM_I"/>
    <property type="match status" value="1"/>
</dbReference>
<feature type="domain" description="Mannose-1-phosphate guanyltransferase C-terminal" evidence="8">
    <location>
        <begin position="272"/>
        <end position="375"/>
    </location>
</feature>
<sequence>MTEPQTRNMLAVVMAGGQGTRLRPLTGNQPKPMVHVVNKPLMEHTIELLKRHACTDIVVTLQFLPTLITNYFGDGSDFGVNMSHVTEESPLGTAGSVRNARALLDRTFLVISGDALTDIDLAAAVDFHRERGAIATIVLKKAPNPLDFGLVTTSADGKIERFLEKPGWGEVFSDTINTGIYIIEPEALDMIPDDRPYDFSKELFPLMLENGFPLFGYVAEGYWTDIGNLEQYHAAHRDILEGLVDIKVPGHKLENNIWLGDGAEIDDSVNLSGPLLIGNHVKIESDSKIREYTVIGNNVVVKRDNFLHRSIIMDNTYIGPSCHIRGSVLARNCDIKSGVRIDEGAVLGNDCLVGDNAIINHGILIYPFKTVDSGATINSSIIWESRGMRSMFGKHGISGLLNVDITPEMAVKIGMAYGSTLPVNAQVVTSRDGTRSARIIKRALMAGINASGVHCRDLEVSAVPVNRFTVKSHSDQGGVDTRTNERDSQWIDINFFDEEGGDLDPNAQRKIESIYSRNNFRRAFLDELGEIYYPARAREAYAHAVEEKLDTGAIQDANFKVVFDYGYGAASLIMPGLLGKLGCEVLSLNAYTDEKRLITARPRREESLKRLGDVTLSFKADLGLFFDNAAERLAVVTDAGGILAGSNLLVTMVELVTRYTKPPGKIAIPVNQPWVIEEIAGSRGFEITRTRLDRSGIMTCARADGVIFAGSGDGGFVFPGFMPVYDAMMTFAKLLEMLAHAGEPLSSLQATVPGFTLMRREVLMSWENKGTVMRVLLETHQDDVIDSTDGIKISYDGGRRWALVLPDPQEPVLHLYAEGDGEADCKAVLDTFEAEIKNS</sequence>
<dbReference type="GO" id="GO:0005975">
    <property type="term" value="P:carbohydrate metabolic process"/>
    <property type="evidence" value="ECO:0007669"/>
    <property type="project" value="InterPro"/>
</dbReference>
<dbReference type="SUPFAM" id="SSF53738">
    <property type="entry name" value="Phosphoglucomutase, first 3 domains"/>
    <property type="match status" value="2"/>
</dbReference>
<evidence type="ECO:0000256" key="1">
    <source>
        <dbReference type="ARBA" id="ARBA00007274"/>
    </source>
</evidence>